<accession>A0A427A518</accession>
<evidence type="ECO:0000313" key="2">
    <source>
        <dbReference type="Proteomes" id="UP000287651"/>
    </source>
</evidence>
<protein>
    <submittedName>
        <fullName evidence="1">Uncharacterized protein</fullName>
    </submittedName>
</protein>
<gene>
    <name evidence="1" type="ORF">B296_00026442</name>
</gene>
<evidence type="ECO:0000313" key="1">
    <source>
        <dbReference type="EMBL" id="RRT71337.1"/>
    </source>
</evidence>
<organism evidence="1 2">
    <name type="scientific">Ensete ventricosum</name>
    <name type="common">Abyssinian banana</name>
    <name type="synonym">Musa ensete</name>
    <dbReference type="NCBI Taxonomy" id="4639"/>
    <lineage>
        <taxon>Eukaryota</taxon>
        <taxon>Viridiplantae</taxon>
        <taxon>Streptophyta</taxon>
        <taxon>Embryophyta</taxon>
        <taxon>Tracheophyta</taxon>
        <taxon>Spermatophyta</taxon>
        <taxon>Magnoliopsida</taxon>
        <taxon>Liliopsida</taxon>
        <taxon>Zingiberales</taxon>
        <taxon>Musaceae</taxon>
        <taxon>Ensete</taxon>
    </lineage>
</organism>
<sequence length="90" mass="9688">MKATIPSFITSSGLCPDRVGGPEKSFVSGLEENLCLGRVDEDRERLGSVPVPLTVAAQSEIRRIEKVRTPLGTLGLPVRDACRAFLGPRP</sequence>
<dbReference type="Proteomes" id="UP000287651">
    <property type="component" value="Unassembled WGS sequence"/>
</dbReference>
<reference evidence="1 2" key="1">
    <citation type="journal article" date="2014" name="Agronomy (Basel)">
        <title>A Draft Genome Sequence for Ensete ventricosum, the Drought-Tolerant Tree Against Hunger.</title>
        <authorList>
            <person name="Harrison J."/>
            <person name="Moore K.A."/>
            <person name="Paszkiewicz K."/>
            <person name="Jones T."/>
            <person name="Grant M."/>
            <person name="Ambacheew D."/>
            <person name="Muzemil S."/>
            <person name="Studholme D.J."/>
        </authorList>
    </citation>
    <scope>NUCLEOTIDE SEQUENCE [LARGE SCALE GENOMIC DNA]</scope>
</reference>
<name>A0A427A518_ENSVE</name>
<dbReference type="EMBL" id="AMZH03003741">
    <property type="protein sequence ID" value="RRT71337.1"/>
    <property type="molecule type" value="Genomic_DNA"/>
</dbReference>
<dbReference type="AlphaFoldDB" id="A0A427A518"/>
<comment type="caution">
    <text evidence="1">The sequence shown here is derived from an EMBL/GenBank/DDBJ whole genome shotgun (WGS) entry which is preliminary data.</text>
</comment>
<proteinExistence type="predicted"/>